<accession>G2R2W6</accession>
<dbReference type="EMBL" id="CP003010">
    <property type="protein sequence ID" value="AEO65882.1"/>
    <property type="molecule type" value="Genomic_DNA"/>
</dbReference>
<sequence length="93" mass="9630">MVLAGRLRVLAAVVLAVGVVLTAAGRAGATFDGLGWWRRPGVGESEGRALAGTTGRIRGLYEPEFCLRWRSAGYGGSVRGVEAAGGDGNEAWL</sequence>
<gene>
    <name evidence="1" type="ORF">THITE_2113460</name>
</gene>
<evidence type="ECO:0000313" key="1">
    <source>
        <dbReference type="EMBL" id="AEO65882.1"/>
    </source>
</evidence>
<name>G2R2W6_THETT</name>
<protein>
    <submittedName>
        <fullName evidence="1">Uncharacterized protein</fullName>
    </submittedName>
</protein>
<dbReference type="RefSeq" id="XP_003652218.1">
    <property type="nucleotide sequence ID" value="XM_003652170.1"/>
</dbReference>
<organism evidence="1 2">
    <name type="scientific">Thermothielavioides terrestris (strain ATCC 38088 / NRRL 8126)</name>
    <name type="common">Thielavia terrestris</name>
    <dbReference type="NCBI Taxonomy" id="578455"/>
    <lineage>
        <taxon>Eukaryota</taxon>
        <taxon>Fungi</taxon>
        <taxon>Dikarya</taxon>
        <taxon>Ascomycota</taxon>
        <taxon>Pezizomycotina</taxon>
        <taxon>Sordariomycetes</taxon>
        <taxon>Sordariomycetidae</taxon>
        <taxon>Sordariales</taxon>
        <taxon>Chaetomiaceae</taxon>
        <taxon>Thermothielavioides</taxon>
        <taxon>Thermothielavioides terrestris</taxon>
    </lineage>
</organism>
<keyword evidence="2" id="KW-1185">Reference proteome</keyword>
<dbReference type="Proteomes" id="UP000008181">
    <property type="component" value="Chromosome 2"/>
</dbReference>
<evidence type="ECO:0000313" key="2">
    <source>
        <dbReference type="Proteomes" id="UP000008181"/>
    </source>
</evidence>
<dbReference type="KEGG" id="ttt:THITE_2113460"/>
<reference evidence="1 2" key="1">
    <citation type="journal article" date="2011" name="Nat. Biotechnol.">
        <title>Comparative genomic analysis of the thermophilic biomass-degrading fungi Myceliophthora thermophila and Thielavia terrestris.</title>
        <authorList>
            <person name="Berka R.M."/>
            <person name="Grigoriev I.V."/>
            <person name="Otillar R."/>
            <person name="Salamov A."/>
            <person name="Grimwood J."/>
            <person name="Reid I."/>
            <person name="Ishmael N."/>
            <person name="John T."/>
            <person name="Darmond C."/>
            <person name="Moisan M.-C."/>
            <person name="Henrissat B."/>
            <person name="Coutinho P.M."/>
            <person name="Lombard V."/>
            <person name="Natvig D.O."/>
            <person name="Lindquist E."/>
            <person name="Schmutz J."/>
            <person name="Lucas S."/>
            <person name="Harris P."/>
            <person name="Powlowski J."/>
            <person name="Bellemare A."/>
            <person name="Taylor D."/>
            <person name="Butler G."/>
            <person name="de Vries R.P."/>
            <person name="Allijn I.E."/>
            <person name="van den Brink J."/>
            <person name="Ushinsky S."/>
            <person name="Storms R."/>
            <person name="Powell A.J."/>
            <person name="Paulsen I.T."/>
            <person name="Elbourne L.D.H."/>
            <person name="Baker S.E."/>
            <person name="Magnuson J."/>
            <person name="LaBoissiere S."/>
            <person name="Clutterbuck A.J."/>
            <person name="Martinez D."/>
            <person name="Wogulis M."/>
            <person name="de Leon A.L."/>
            <person name="Rey M.W."/>
            <person name="Tsang A."/>
        </authorList>
    </citation>
    <scope>NUCLEOTIDE SEQUENCE [LARGE SCALE GENOMIC DNA]</scope>
    <source>
        <strain evidence="2">ATCC 38088 / NRRL 8126</strain>
    </source>
</reference>
<dbReference type="AlphaFoldDB" id="G2R2W6"/>
<dbReference type="GeneID" id="11517420"/>
<proteinExistence type="predicted"/>
<dbReference type="HOGENOM" id="CLU_2401214_0_0_1"/>